<accession>A0AAV5TVI4</accession>
<dbReference type="GO" id="GO:0019894">
    <property type="term" value="F:kinesin binding"/>
    <property type="evidence" value="ECO:0007669"/>
    <property type="project" value="TreeGrafter"/>
</dbReference>
<dbReference type="PANTHER" id="PTHR21524">
    <property type="entry name" value="SPECTRIN REPEAT CONTAINING NUCLEAR ENVELOPE PROTEIN 2"/>
    <property type="match status" value="1"/>
</dbReference>
<dbReference type="GO" id="GO:0005635">
    <property type="term" value="C:nuclear envelope"/>
    <property type="evidence" value="ECO:0007669"/>
    <property type="project" value="TreeGrafter"/>
</dbReference>
<name>A0AAV5TVI4_9BILA</name>
<sequence>MDEWAKRQADLEAAAAPLEKEMQRVFEKYGQTQSLTTAETDLPAIFTLLDDLEKHQKDIGAAKKWLNDVLPEKEHEADNMAEDYSWKADNVRGLIGDLQSDIASAKGLLSAEENIQTTLATLEPVAATTLKQSPVDPTTLRDFAAAVDTAALNVDQLETDAARRSQERVQTPHEINATDDKRRVTRLRAAVEAARALADAAEAAASADADFARVNADLAHKMDTAALADSDPAADQTSLSSAIEELNRAEADFNKLYEIYDKIEPSGSEAEQLRTKLGDELAKADEQFKTLTIALDDKLAGLDQFESAAKPLKDKIEGVGKAAAAPATTPEQLRALLSETIPAIERDLALLKDTAEVLAPIAAPAATAANAEKALGDVKKAAERRLEEAQEAQSAVDALQHDITAASDALETAVTAAAPEEPKKKSKKDKKKGKEAPVAATTAAPSTSATIVPIAELERDVARLREEIVPALERAANAANFDGAEDARARAIAEMHRAVAALASQDDLLNQWEARKLDLFTLQQPLEQEMEELFTRYTQPQRYDLATTEVPRIAAMATTMDDYKKTVDAAKQWAHDRLPAKEHEADNMLAAAGWESQQIKDLNEDLAAAIGSATAIKDAFDKLHDGIVKLESEAVAINSPEKVDELEQQLAELDKDIANRPQDRVLNPPGLDIEGARARLDNLSRLFNAKADDVENEKAIVEATSRFANGADACKSMMDVAAKIDADPSAIVEQLQKAADSISESMNDIAYMQNEHDHFNPANKAGEELKTKMADDLAKALEEARALERSIDDKIAGLGSFKDNATKAEEALQRVKESSQSADTPEKMEALLKTLEEAKAEIMNLEERAEELAPLEAPRKHSQALATQASALAKHLGDELEKIKEADAKKKEMRDSIDKAKEAVQSAVALLTGEDSDKKEKPKKKKGKKERKESESKEVPNSDELAKKIADLHEQLKPMEDVIGSPFDAPAEKMDAVDLKRAANDLIATMQKTIDNENE</sequence>
<evidence type="ECO:0000313" key="3">
    <source>
        <dbReference type="EMBL" id="GMS98461.1"/>
    </source>
</evidence>
<keyword evidence="4" id="KW-1185">Reference proteome</keyword>
<feature type="region of interest" description="Disordered" evidence="2">
    <location>
        <begin position="414"/>
        <end position="445"/>
    </location>
</feature>
<dbReference type="AlphaFoldDB" id="A0AAV5TVI4"/>
<feature type="coiled-coil region" evidence="1">
    <location>
        <begin position="770"/>
        <end position="855"/>
    </location>
</feature>
<dbReference type="EMBL" id="BTSX01000005">
    <property type="protein sequence ID" value="GMS98461.1"/>
    <property type="molecule type" value="Genomic_DNA"/>
</dbReference>
<dbReference type="GO" id="GO:0006997">
    <property type="term" value="P:nucleus organization"/>
    <property type="evidence" value="ECO:0007669"/>
    <property type="project" value="TreeGrafter"/>
</dbReference>
<dbReference type="PANTHER" id="PTHR21524:SF5">
    <property type="entry name" value="SPECTRIN REPEAT CONTAINING NUCLEAR ENVELOPE PROTEIN 2"/>
    <property type="match status" value="1"/>
</dbReference>
<feature type="region of interest" description="Disordered" evidence="2">
    <location>
        <begin position="909"/>
        <end position="945"/>
    </location>
</feature>
<dbReference type="GO" id="GO:0007097">
    <property type="term" value="P:nuclear migration"/>
    <property type="evidence" value="ECO:0007669"/>
    <property type="project" value="TreeGrafter"/>
</dbReference>
<organism evidence="3 4">
    <name type="scientific">Pristionchus entomophagus</name>
    <dbReference type="NCBI Taxonomy" id="358040"/>
    <lineage>
        <taxon>Eukaryota</taxon>
        <taxon>Metazoa</taxon>
        <taxon>Ecdysozoa</taxon>
        <taxon>Nematoda</taxon>
        <taxon>Chromadorea</taxon>
        <taxon>Rhabditida</taxon>
        <taxon>Rhabditina</taxon>
        <taxon>Diplogasteromorpha</taxon>
        <taxon>Diplogasteroidea</taxon>
        <taxon>Neodiplogasteridae</taxon>
        <taxon>Pristionchus</taxon>
    </lineage>
</organism>
<feature type="compositionally biased region" description="Basic and acidic residues" evidence="2">
    <location>
        <begin position="930"/>
        <end position="945"/>
    </location>
</feature>
<evidence type="ECO:0000256" key="2">
    <source>
        <dbReference type="SAM" id="MobiDB-lite"/>
    </source>
</evidence>
<feature type="compositionally biased region" description="Basic residues" evidence="2">
    <location>
        <begin position="424"/>
        <end position="433"/>
    </location>
</feature>
<proteinExistence type="predicted"/>
<dbReference type="GO" id="GO:0007010">
    <property type="term" value="P:cytoskeleton organization"/>
    <property type="evidence" value="ECO:0007669"/>
    <property type="project" value="TreeGrafter"/>
</dbReference>
<feature type="compositionally biased region" description="Low complexity" evidence="2">
    <location>
        <begin position="436"/>
        <end position="445"/>
    </location>
</feature>
<evidence type="ECO:0000313" key="4">
    <source>
        <dbReference type="Proteomes" id="UP001432027"/>
    </source>
</evidence>
<comment type="caution">
    <text evidence="3">The sequence shown here is derived from an EMBL/GenBank/DDBJ whole genome shotgun (WGS) entry which is preliminary data.</text>
</comment>
<evidence type="ECO:0000256" key="1">
    <source>
        <dbReference type="SAM" id="Coils"/>
    </source>
</evidence>
<dbReference type="Proteomes" id="UP001432027">
    <property type="component" value="Unassembled WGS sequence"/>
</dbReference>
<feature type="non-terminal residue" evidence="3">
    <location>
        <position position="999"/>
    </location>
</feature>
<gene>
    <name evidence="3" type="ORF">PENTCL1PPCAC_20636</name>
</gene>
<feature type="coiled-coil region" evidence="1">
    <location>
        <begin position="372"/>
        <end position="409"/>
    </location>
</feature>
<dbReference type="GO" id="GO:0048471">
    <property type="term" value="C:perinuclear region of cytoplasm"/>
    <property type="evidence" value="ECO:0007669"/>
    <property type="project" value="TreeGrafter"/>
</dbReference>
<keyword evidence="1" id="KW-0175">Coiled coil</keyword>
<protein>
    <submittedName>
        <fullName evidence="3">Uncharacterized protein</fullName>
    </submittedName>
</protein>
<reference evidence="3" key="1">
    <citation type="submission" date="2023-10" db="EMBL/GenBank/DDBJ databases">
        <title>Genome assembly of Pristionchus species.</title>
        <authorList>
            <person name="Yoshida K."/>
            <person name="Sommer R.J."/>
        </authorList>
    </citation>
    <scope>NUCLEOTIDE SEQUENCE</scope>
    <source>
        <strain evidence="3">RS0144</strain>
    </source>
</reference>